<dbReference type="Proteomes" id="UP000038010">
    <property type="component" value="Unassembled WGS sequence"/>
</dbReference>
<evidence type="ECO:0000313" key="7">
    <source>
        <dbReference type="Proteomes" id="UP000038010"/>
    </source>
</evidence>
<proteinExistence type="inferred from homology"/>
<dbReference type="InterPro" id="IPR036291">
    <property type="entry name" value="NAD(P)-bd_dom_sf"/>
</dbReference>
<dbReference type="GO" id="GO:0016491">
    <property type="term" value="F:oxidoreductase activity"/>
    <property type="evidence" value="ECO:0007669"/>
    <property type="project" value="UniProtKB-KW"/>
</dbReference>
<dbReference type="SUPFAM" id="SSF51735">
    <property type="entry name" value="NAD(P)-binding Rossmann-fold domains"/>
    <property type="match status" value="2"/>
</dbReference>
<dbReference type="EMBL" id="LFJN01000010">
    <property type="protein sequence ID" value="KPI41047.1"/>
    <property type="molecule type" value="Genomic_DNA"/>
</dbReference>
<keyword evidence="2" id="KW-0521">NADP</keyword>
<dbReference type="Pfam" id="PF00106">
    <property type="entry name" value="adh_short"/>
    <property type="match status" value="1"/>
</dbReference>
<dbReference type="PANTHER" id="PTHR24320">
    <property type="entry name" value="RETINOL DEHYDROGENASE"/>
    <property type="match status" value="1"/>
</dbReference>
<accession>A0A0N1HAK5</accession>
<dbReference type="GeneID" id="28740465"/>
<evidence type="ECO:0000256" key="3">
    <source>
        <dbReference type="ARBA" id="ARBA00023002"/>
    </source>
</evidence>
<dbReference type="PANTHER" id="PTHR24320:SF283">
    <property type="entry name" value="RETINOL DEHYDROGENASE 11"/>
    <property type="match status" value="1"/>
</dbReference>
<evidence type="ECO:0000256" key="4">
    <source>
        <dbReference type="SAM" id="MobiDB-lite"/>
    </source>
</evidence>
<evidence type="ECO:0000256" key="2">
    <source>
        <dbReference type="ARBA" id="ARBA00022857"/>
    </source>
</evidence>
<keyword evidence="7" id="KW-1185">Reference proteome</keyword>
<comment type="caution">
    <text evidence="6">The sequence shown here is derived from an EMBL/GenBank/DDBJ whole genome shotgun (WGS) entry which is preliminary data.</text>
</comment>
<dbReference type="RefSeq" id="XP_018001010.1">
    <property type="nucleotide sequence ID" value="XM_018148586.1"/>
</dbReference>
<protein>
    <submittedName>
        <fullName evidence="6">Bifunctional dTDP-4-dehydrorhamnose 3,5-epimerase/dTDP-4-dehydrorhamnose</fullName>
    </submittedName>
</protein>
<organism evidence="6 7">
    <name type="scientific">Cyphellophora attinorum</name>
    <dbReference type="NCBI Taxonomy" id="1664694"/>
    <lineage>
        <taxon>Eukaryota</taxon>
        <taxon>Fungi</taxon>
        <taxon>Dikarya</taxon>
        <taxon>Ascomycota</taxon>
        <taxon>Pezizomycotina</taxon>
        <taxon>Eurotiomycetes</taxon>
        <taxon>Chaetothyriomycetidae</taxon>
        <taxon>Chaetothyriales</taxon>
        <taxon>Cyphellophoraceae</taxon>
        <taxon>Cyphellophora</taxon>
    </lineage>
</organism>
<evidence type="ECO:0000256" key="1">
    <source>
        <dbReference type="ARBA" id="ARBA00006484"/>
    </source>
</evidence>
<feature type="region of interest" description="Disordered" evidence="4">
    <location>
        <begin position="539"/>
        <end position="559"/>
    </location>
</feature>
<dbReference type="Pfam" id="PF04321">
    <property type="entry name" value="RmlD_sub_bind"/>
    <property type="match status" value="1"/>
</dbReference>
<dbReference type="Gene3D" id="3.40.50.720">
    <property type="entry name" value="NAD(P)-binding Rossmann-like Domain"/>
    <property type="match status" value="2"/>
</dbReference>
<evidence type="ECO:0000259" key="5">
    <source>
        <dbReference type="Pfam" id="PF04321"/>
    </source>
</evidence>
<gene>
    <name evidence="6" type="ORF">AB675_8160</name>
</gene>
<dbReference type="CDD" id="cd05254">
    <property type="entry name" value="dTDP_HR_like_SDR_e"/>
    <property type="match status" value="1"/>
</dbReference>
<feature type="domain" description="RmlD-like substrate binding" evidence="5">
    <location>
        <begin position="12"/>
        <end position="183"/>
    </location>
</feature>
<sequence>MGSLGNSNEVFLIWGGNGWIAGILYDMLQQQGRNVHSTTIRMENREQVMAELQRVKPTHVFNCAGVTGRPNVDWCEDNKDATIRANLIGTSNLADCCFLLGIHCTIYATGCIYAYDDAHPMGSGKGFTETDPANFSGSYYSFVKAHAERMIVSAYSANTLILRLRMPVSDDLNPRSFVTKITKYAHVVDIPNSNSILTDLLPCGIKLAENKVTGVYNFTNPGAISHNEVLTLYKRYVDPSFTWANFSLEEQAKVIKAGRSNCELDTTKLVAKMREYGMEIPEVHQAYAECFQRMAAASNTAINDKENFSSTAKLGGKAVAITGPSDKSLGAHTAYTFAGATPPPAHILLLGRTLAKIQPVIDRIRQLSSSIKVDFIPTDLASNASVRDAAAQILRKVPQIDILINSGGVMALQNYQTSTDGIEMQFAACHVGHFLLTGLLMPKLLASKDARVISLTSMGYEASHVLLDNYNFSNGDNYNPWVAYGQAKSANVMMIKELARRAAAKNLPIKAVVLHPGLVLSSGILQNISMDELNKAMESSKKAAEANGEESKPEEPKSIEQGIATTVYAAVAPDLYSGVFLKDCDVLPESEQKPWVKDVDQASRLWKLSEELVGEKFL</sequence>
<evidence type="ECO:0000313" key="6">
    <source>
        <dbReference type="EMBL" id="KPI41047.1"/>
    </source>
</evidence>
<feature type="compositionally biased region" description="Basic and acidic residues" evidence="4">
    <location>
        <begin position="539"/>
        <end position="558"/>
    </location>
</feature>
<keyword evidence="3" id="KW-0560">Oxidoreductase</keyword>
<name>A0A0N1HAK5_9EURO</name>
<reference evidence="6 7" key="1">
    <citation type="submission" date="2015-06" db="EMBL/GenBank/DDBJ databases">
        <title>Draft genome of the ant-associated black yeast Phialophora attae CBS 131958.</title>
        <authorList>
            <person name="Moreno L.F."/>
            <person name="Stielow B.J."/>
            <person name="de Hoog S."/>
            <person name="Vicente V.A."/>
            <person name="Weiss V.A."/>
            <person name="de Vries M."/>
            <person name="Cruz L.M."/>
            <person name="Souza E.M."/>
        </authorList>
    </citation>
    <scope>NUCLEOTIDE SEQUENCE [LARGE SCALE GENOMIC DNA]</scope>
    <source>
        <strain evidence="6 7">CBS 131958</strain>
    </source>
</reference>
<dbReference type="STRING" id="1664694.A0A0N1HAK5"/>
<dbReference type="OrthoDB" id="16464at2759"/>
<dbReference type="VEuPathDB" id="FungiDB:AB675_8160"/>
<dbReference type="AlphaFoldDB" id="A0A0N1HAK5"/>
<dbReference type="InterPro" id="IPR002347">
    <property type="entry name" value="SDR_fam"/>
</dbReference>
<comment type="similarity">
    <text evidence="1">Belongs to the short-chain dehydrogenases/reductases (SDR) family.</text>
</comment>
<dbReference type="InterPro" id="IPR029903">
    <property type="entry name" value="RmlD-like-bd"/>
</dbReference>